<comment type="caution">
    <text evidence="4">The sequence shown here is derived from an EMBL/GenBank/DDBJ whole genome shotgun (WGS) entry which is preliminary data.</text>
</comment>
<organism evidence="4 5">
    <name type="scientific">Polychaeton citri CBS 116435</name>
    <dbReference type="NCBI Taxonomy" id="1314669"/>
    <lineage>
        <taxon>Eukaryota</taxon>
        <taxon>Fungi</taxon>
        <taxon>Dikarya</taxon>
        <taxon>Ascomycota</taxon>
        <taxon>Pezizomycotina</taxon>
        <taxon>Dothideomycetes</taxon>
        <taxon>Dothideomycetidae</taxon>
        <taxon>Capnodiales</taxon>
        <taxon>Capnodiaceae</taxon>
        <taxon>Polychaeton</taxon>
    </lineage>
</organism>
<dbReference type="Gene3D" id="1.10.4100.10">
    <property type="entry name" value="2-methylcitrate dehydratase PrpD"/>
    <property type="match status" value="1"/>
</dbReference>
<dbReference type="PANTHER" id="PTHR16943:SF8">
    <property type="entry name" value="2-METHYLCITRATE DEHYDRATASE"/>
    <property type="match status" value="1"/>
</dbReference>
<dbReference type="GO" id="GO:0016829">
    <property type="term" value="F:lyase activity"/>
    <property type="evidence" value="ECO:0007669"/>
    <property type="project" value="InterPro"/>
</dbReference>
<evidence type="ECO:0000259" key="3">
    <source>
        <dbReference type="Pfam" id="PF19305"/>
    </source>
</evidence>
<dbReference type="OrthoDB" id="10267976at2759"/>
<name>A0A9P4QCZ5_9PEZI</name>
<reference evidence="4" key="1">
    <citation type="journal article" date="2020" name="Stud. Mycol.">
        <title>101 Dothideomycetes genomes: a test case for predicting lifestyles and emergence of pathogens.</title>
        <authorList>
            <person name="Haridas S."/>
            <person name="Albert R."/>
            <person name="Binder M."/>
            <person name="Bloem J."/>
            <person name="Labutti K."/>
            <person name="Salamov A."/>
            <person name="Andreopoulos B."/>
            <person name="Baker S."/>
            <person name="Barry K."/>
            <person name="Bills G."/>
            <person name="Bluhm B."/>
            <person name="Cannon C."/>
            <person name="Castanera R."/>
            <person name="Culley D."/>
            <person name="Daum C."/>
            <person name="Ezra D."/>
            <person name="Gonzalez J."/>
            <person name="Henrissat B."/>
            <person name="Kuo A."/>
            <person name="Liang C."/>
            <person name="Lipzen A."/>
            <person name="Lutzoni F."/>
            <person name="Magnuson J."/>
            <person name="Mondo S."/>
            <person name="Nolan M."/>
            <person name="Ohm R."/>
            <person name="Pangilinan J."/>
            <person name="Park H.-J."/>
            <person name="Ramirez L."/>
            <person name="Alfaro M."/>
            <person name="Sun H."/>
            <person name="Tritt A."/>
            <person name="Yoshinaga Y."/>
            <person name="Zwiers L.-H."/>
            <person name="Turgeon B."/>
            <person name="Goodwin S."/>
            <person name="Spatafora J."/>
            <person name="Crous P."/>
            <person name="Grigoriev I."/>
        </authorList>
    </citation>
    <scope>NUCLEOTIDE SEQUENCE</scope>
    <source>
        <strain evidence="4">CBS 116435</strain>
    </source>
</reference>
<dbReference type="InterPro" id="IPR042183">
    <property type="entry name" value="MmgE/PrpD_sf_1"/>
</dbReference>
<proteinExistence type="inferred from homology"/>
<accession>A0A9P4QCZ5</accession>
<dbReference type="AlphaFoldDB" id="A0A9P4QCZ5"/>
<comment type="similarity">
    <text evidence="1">Belongs to the PrpD family.</text>
</comment>
<protein>
    <submittedName>
        <fullName evidence="4">2-methylcitrate dehydratase PrpD</fullName>
    </submittedName>
</protein>
<dbReference type="InterPro" id="IPR036148">
    <property type="entry name" value="MmgE/PrpD_sf"/>
</dbReference>
<dbReference type="EMBL" id="MU003782">
    <property type="protein sequence ID" value="KAF2722539.1"/>
    <property type="molecule type" value="Genomic_DNA"/>
</dbReference>
<evidence type="ECO:0000256" key="1">
    <source>
        <dbReference type="ARBA" id="ARBA00006174"/>
    </source>
</evidence>
<evidence type="ECO:0000313" key="4">
    <source>
        <dbReference type="EMBL" id="KAF2722539.1"/>
    </source>
</evidence>
<dbReference type="Gene3D" id="3.30.1330.120">
    <property type="entry name" value="2-methylcitrate dehydratase PrpD"/>
    <property type="match status" value="1"/>
</dbReference>
<evidence type="ECO:0000259" key="2">
    <source>
        <dbReference type="Pfam" id="PF03972"/>
    </source>
</evidence>
<dbReference type="Pfam" id="PF19305">
    <property type="entry name" value="MmgE_PrpD_C"/>
    <property type="match status" value="1"/>
</dbReference>
<dbReference type="InterPro" id="IPR045336">
    <property type="entry name" value="MmgE_PrpD_N"/>
</dbReference>
<dbReference type="Pfam" id="PF03972">
    <property type="entry name" value="MmgE_PrpD_N"/>
    <property type="match status" value="1"/>
</dbReference>
<evidence type="ECO:0000313" key="5">
    <source>
        <dbReference type="Proteomes" id="UP000799441"/>
    </source>
</evidence>
<dbReference type="SUPFAM" id="SSF103378">
    <property type="entry name" value="2-methylcitrate dehydratase PrpD"/>
    <property type="match status" value="1"/>
</dbReference>
<dbReference type="PANTHER" id="PTHR16943">
    <property type="entry name" value="2-METHYLCITRATE DEHYDRATASE-RELATED"/>
    <property type="match status" value="1"/>
</dbReference>
<dbReference type="Proteomes" id="UP000799441">
    <property type="component" value="Unassembled WGS sequence"/>
</dbReference>
<dbReference type="InterPro" id="IPR045337">
    <property type="entry name" value="MmgE_PrpD_C"/>
</dbReference>
<dbReference type="InterPro" id="IPR005656">
    <property type="entry name" value="MmgE_PrpD"/>
</dbReference>
<feature type="domain" description="MmgE/PrpD C-terminal" evidence="3">
    <location>
        <begin position="291"/>
        <end position="464"/>
    </location>
</feature>
<keyword evidence="5" id="KW-1185">Reference proteome</keyword>
<feature type="domain" description="MmgE/PrpD N-terminal" evidence="2">
    <location>
        <begin position="15"/>
        <end position="266"/>
    </location>
</feature>
<sequence length="489" mass="52674">MADHTSSKPDGVTGRLCNWIHDTDLDSIPPQILERAKYLILDGVACMLVGAHLPWSETAVNAVSKMESAGPCTVVGWGGKSLSPPSAALLNSTFTQGFELDDIHSRAPMHANSLVIPPLLAAAEFALSTGESSTISGRDFLKAYVVGCEVGPRVGLALHGHDLLTRGWHSGTLQGHPAAAAAVASLLQFAPAQTESALGIACTQACGLMSAQYGSMAKRMQHGFAARNGLFGALMAREGYTGIQEVFEVPYGGFLSCFSQGANFEPKSKVDEITKGLGSDWELEGIRVKLHAAMVALHGPIDSIEKLQQEHPELLTTENLQKIESIETKHSHAAYEHGGWIAPPDQPLTSVAAQMSIQYAVAAQLVDRQVWTEQFRESNLNRPILREIMAKVHPAHDQSLDASADTKWGTSSKIRFIDGQEIETSVAAPKGFSPPASGDDIVQKWRSLTYGIIDEDRRDKIEQCILGLDTLGSIKTLAELLRDTVRSPI</sequence>
<gene>
    <name evidence="4" type="ORF">K431DRAFT_266582</name>
</gene>
<dbReference type="InterPro" id="IPR042188">
    <property type="entry name" value="MmgE/PrpD_sf_2"/>
</dbReference>